<dbReference type="Proteomes" id="UP000219993">
    <property type="component" value="Chromosome"/>
</dbReference>
<protein>
    <recommendedName>
        <fullName evidence="1">DUF3592 domain-containing protein</fullName>
    </recommendedName>
</protein>
<evidence type="ECO:0000313" key="3">
    <source>
        <dbReference type="Proteomes" id="UP000219993"/>
    </source>
</evidence>
<dbReference type="Pfam" id="PF12158">
    <property type="entry name" value="DUF3592"/>
    <property type="match status" value="1"/>
</dbReference>
<dbReference type="EMBL" id="CP021435">
    <property type="protein sequence ID" value="ATJ82697.1"/>
    <property type="molecule type" value="Genomic_DNA"/>
</dbReference>
<dbReference type="OrthoDB" id="6167510at2"/>
<accession>A0A291P740</accession>
<proteinExistence type="predicted"/>
<sequence>MPDIAPVIALASGVGALAAGRSAWRRRAVNAWPSARARVDHTEVEEVHGQHRREERDDRPRRFLARVHYTFEVEGVTYRSDNGRFDGVPAFASRQEAEAHLARTPPGSTLTIRHAPDDPELTQLGERRLPLARLGLAAFLPRLCAMALWLSLR</sequence>
<organism evidence="2 3">
    <name type="scientific">Halomonas beimenensis</name>
    <dbReference type="NCBI Taxonomy" id="475662"/>
    <lineage>
        <taxon>Bacteria</taxon>
        <taxon>Pseudomonadati</taxon>
        <taxon>Pseudomonadota</taxon>
        <taxon>Gammaproteobacteria</taxon>
        <taxon>Oceanospirillales</taxon>
        <taxon>Halomonadaceae</taxon>
        <taxon>Halomonas</taxon>
    </lineage>
</organism>
<gene>
    <name evidence="2" type="ORF">BEI_1710</name>
</gene>
<dbReference type="InterPro" id="IPR021994">
    <property type="entry name" value="DUF3592"/>
</dbReference>
<name>A0A291P740_9GAMM</name>
<keyword evidence="3" id="KW-1185">Reference proteome</keyword>
<dbReference type="RefSeq" id="WP_097789102.1">
    <property type="nucleotide sequence ID" value="NZ_CP021435.1"/>
</dbReference>
<feature type="domain" description="DUF3592" evidence="1">
    <location>
        <begin position="44"/>
        <end position="121"/>
    </location>
</feature>
<dbReference type="KEGG" id="hbe:BEI_1710"/>
<evidence type="ECO:0000259" key="1">
    <source>
        <dbReference type="Pfam" id="PF12158"/>
    </source>
</evidence>
<evidence type="ECO:0000313" key="2">
    <source>
        <dbReference type="EMBL" id="ATJ82697.1"/>
    </source>
</evidence>
<reference evidence="2 3" key="1">
    <citation type="journal article" date="2017" name="Sci. Rep.">
        <title>Revealing the Saline Adaptation Strategies of the Halophilic Bacterium Halomonas beimenensis through High-throughput Omics and Transposon Mutagenesis Approaches.</title>
        <authorList>
            <person name="Chen Y.H."/>
            <person name="Lin S.S."/>
            <person name="Shyu Y.T."/>
        </authorList>
    </citation>
    <scope>NUCLEOTIDE SEQUENCE [LARGE SCALE GENOMIC DNA]</scope>
    <source>
        <strain evidence="2 3">NTU-111</strain>
    </source>
</reference>
<dbReference type="AlphaFoldDB" id="A0A291P740"/>